<dbReference type="SUPFAM" id="SSF118310">
    <property type="entry name" value="AN1-like Zinc finger"/>
    <property type="match status" value="2"/>
</dbReference>
<dbReference type="Pfam" id="PF01428">
    <property type="entry name" value="zf-AN1"/>
    <property type="match status" value="2"/>
</dbReference>
<evidence type="ECO:0000259" key="6">
    <source>
        <dbReference type="PROSITE" id="PS51039"/>
    </source>
</evidence>
<organism evidence="7">
    <name type="scientific">Hemiselmis tepida</name>
    <dbReference type="NCBI Taxonomy" id="464990"/>
    <lineage>
        <taxon>Eukaryota</taxon>
        <taxon>Cryptophyceae</taxon>
        <taxon>Cryptomonadales</taxon>
        <taxon>Hemiselmidaceae</taxon>
        <taxon>Hemiselmis</taxon>
    </lineage>
</organism>
<dbReference type="InterPro" id="IPR035896">
    <property type="entry name" value="AN1-like_Znf"/>
</dbReference>
<dbReference type="GO" id="GO:0008270">
    <property type="term" value="F:zinc ion binding"/>
    <property type="evidence" value="ECO:0007669"/>
    <property type="project" value="UniProtKB-KW"/>
</dbReference>
<feature type="non-terminal residue" evidence="7">
    <location>
        <position position="145"/>
    </location>
</feature>
<keyword evidence="2" id="KW-0677">Repeat</keyword>
<evidence type="ECO:0000256" key="4">
    <source>
        <dbReference type="ARBA" id="ARBA00022833"/>
    </source>
</evidence>
<sequence>MEFPELANACSFRGCPEKNDFLPFTCDGCGKKFCLDHHRHEQHGCSVPPRTDKYAPTCPLCMQAVTIMPGQDANQVIDQHIRAGCPKSGVQTRKNKCNFAGCRETEFVPIACKLCKKQFCLKHRFETDHSCPMAGVKKPAGGGGG</sequence>
<dbReference type="SMART" id="SM00154">
    <property type="entry name" value="ZnF_AN1"/>
    <property type="match status" value="2"/>
</dbReference>
<proteinExistence type="predicted"/>
<reference evidence="7" key="1">
    <citation type="submission" date="2021-01" db="EMBL/GenBank/DDBJ databases">
        <authorList>
            <person name="Corre E."/>
            <person name="Pelletier E."/>
            <person name="Niang G."/>
            <person name="Scheremetjew M."/>
            <person name="Finn R."/>
            <person name="Kale V."/>
            <person name="Holt S."/>
            <person name="Cochrane G."/>
            <person name="Meng A."/>
            <person name="Brown T."/>
            <person name="Cohen L."/>
        </authorList>
    </citation>
    <scope>NUCLEOTIDE SEQUENCE</scope>
    <source>
        <strain evidence="7">CCMP443</strain>
    </source>
</reference>
<feature type="domain" description="AN1-type" evidence="6">
    <location>
        <begin position="4"/>
        <end position="53"/>
    </location>
</feature>
<dbReference type="Gene3D" id="4.10.1110.10">
    <property type="entry name" value="AN1-like Zinc finger"/>
    <property type="match status" value="2"/>
</dbReference>
<name>A0A7S0VTB7_9CRYP</name>
<keyword evidence="3 5" id="KW-0863">Zinc-finger</keyword>
<evidence type="ECO:0000256" key="2">
    <source>
        <dbReference type="ARBA" id="ARBA00022737"/>
    </source>
</evidence>
<feature type="domain" description="AN1-type" evidence="6">
    <location>
        <begin position="91"/>
        <end position="139"/>
    </location>
</feature>
<keyword evidence="4" id="KW-0862">Zinc</keyword>
<evidence type="ECO:0000256" key="5">
    <source>
        <dbReference type="PROSITE-ProRule" id="PRU00449"/>
    </source>
</evidence>
<evidence type="ECO:0000256" key="1">
    <source>
        <dbReference type="ARBA" id="ARBA00022723"/>
    </source>
</evidence>
<dbReference type="PANTHER" id="PTHR14677">
    <property type="entry name" value="ARSENITE INDUCUBLE RNA ASSOCIATED PROTEIN AIP-1-RELATED"/>
    <property type="match status" value="1"/>
</dbReference>
<gene>
    <name evidence="7" type="ORF">HTEP1355_LOCUS7911</name>
</gene>
<dbReference type="Pfam" id="PF25403">
    <property type="entry name" value="zf-C2H2_ZFAND2"/>
    <property type="match status" value="1"/>
</dbReference>
<dbReference type="AlphaFoldDB" id="A0A7S0VTB7"/>
<protein>
    <recommendedName>
        <fullName evidence="6">AN1-type domain-containing protein</fullName>
    </recommendedName>
</protein>
<dbReference type="PANTHER" id="PTHR14677:SF20">
    <property type="entry name" value="ZINC FINGER AN1-TYPE CONTAINING 2A-RELATED"/>
    <property type="match status" value="1"/>
</dbReference>
<dbReference type="InterPro" id="IPR000058">
    <property type="entry name" value="Znf_AN1"/>
</dbReference>
<dbReference type="InterPro" id="IPR057357">
    <property type="entry name" value="Znf-C2H2_ZFAND2A/B"/>
</dbReference>
<dbReference type="EMBL" id="HBFN01013799">
    <property type="protein sequence ID" value="CAD8794278.1"/>
    <property type="molecule type" value="Transcribed_RNA"/>
</dbReference>
<keyword evidence="1" id="KW-0479">Metal-binding</keyword>
<accession>A0A7S0VTB7</accession>
<dbReference type="GO" id="GO:0005737">
    <property type="term" value="C:cytoplasm"/>
    <property type="evidence" value="ECO:0007669"/>
    <property type="project" value="TreeGrafter"/>
</dbReference>
<evidence type="ECO:0000313" key="7">
    <source>
        <dbReference type="EMBL" id="CAD8794278.1"/>
    </source>
</evidence>
<evidence type="ECO:0000256" key="3">
    <source>
        <dbReference type="ARBA" id="ARBA00022771"/>
    </source>
</evidence>
<dbReference type="PROSITE" id="PS51039">
    <property type="entry name" value="ZF_AN1"/>
    <property type="match status" value="2"/>
</dbReference>